<sequence>MKRFAISLSLLAFASASALAEEVINHKSPYCGCCSEWAKHMQQSGFTVKEVPHQDMAPIKAKLGVPSDLVSCHSAEINGYVFEGHVPAQDIKTFLASPPKGAKGLAVPGMPMGSPGMDYGDNRQAYSVMMFDENGHHQVFKHYSAM</sequence>
<evidence type="ECO:0000256" key="1">
    <source>
        <dbReference type="SAM" id="SignalP"/>
    </source>
</evidence>
<dbReference type="STRING" id="861298.SAMN04488136_101271"/>
<reference evidence="2 3" key="1">
    <citation type="submission" date="2016-10" db="EMBL/GenBank/DDBJ databases">
        <authorList>
            <person name="de Groot N.N."/>
        </authorList>
    </citation>
    <scope>NUCLEOTIDE SEQUENCE [LARGE SCALE GENOMIC DNA]</scope>
    <source>
        <strain evidence="2 3">CGMCC 1.10228</strain>
    </source>
</reference>
<feature type="signal peptide" evidence="1">
    <location>
        <begin position="1"/>
        <end position="20"/>
    </location>
</feature>
<gene>
    <name evidence="2" type="ORF">SAMN04488136_101271</name>
</gene>
<dbReference type="InterPro" id="IPR007332">
    <property type="entry name" value="DUF411"/>
</dbReference>
<dbReference type="OrthoDB" id="14727at2"/>
<proteinExistence type="predicted"/>
<protein>
    <submittedName>
        <fullName evidence="2">Uncharacterized conserved protein</fullName>
    </submittedName>
</protein>
<keyword evidence="1" id="KW-0732">Signal</keyword>
<name>A0A1G7W9I0_9VIBR</name>
<dbReference type="AlphaFoldDB" id="A0A1G7W9I0"/>
<dbReference type="EMBL" id="FNDD01000001">
    <property type="protein sequence ID" value="SDG68581.1"/>
    <property type="molecule type" value="Genomic_DNA"/>
</dbReference>
<dbReference type="Proteomes" id="UP000198854">
    <property type="component" value="Unassembled WGS sequence"/>
</dbReference>
<feature type="chain" id="PRO_5011585988" evidence="1">
    <location>
        <begin position="21"/>
        <end position="146"/>
    </location>
</feature>
<evidence type="ECO:0000313" key="3">
    <source>
        <dbReference type="Proteomes" id="UP000198854"/>
    </source>
</evidence>
<keyword evidence="3" id="KW-1185">Reference proteome</keyword>
<dbReference type="Pfam" id="PF04214">
    <property type="entry name" value="DUF411"/>
    <property type="match status" value="1"/>
</dbReference>
<evidence type="ECO:0000313" key="2">
    <source>
        <dbReference type="EMBL" id="SDG68581.1"/>
    </source>
</evidence>
<dbReference type="RefSeq" id="WP_093268599.1">
    <property type="nucleotide sequence ID" value="NZ_FNDD01000001.1"/>
</dbReference>
<organism evidence="2 3">
    <name type="scientific">Vibrio xiamenensis</name>
    <dbReference type="NCBI Taxonomy" id="861298"/>
    <lineage>
        <taxon>Bacteria</taxon>
        <taxon>Pseudomonadati</taxon>
        <taxon>Pseudomonadota</taxon>
        <taxon>Gammaproteobacteria</taxon>
        <taxon>Vibrionales</taxon>
        <taxon>Vibrionaceae</taxon>
        <taxon>Vibrio</taxon>
    </lineage>
</organism>
<accession>A0A1G7W9I0</accession>